<keyword evidence="2" id="KW-0812">Transmembrane</keyword>
<proteinExistence type="predicted"/>
<gene>
    <name evidence="3" type="ORF">BDY21DRAFT_61127</name>
</gene>
<feature type="transmembrane region" description="Helical" evidence="2">
    <location>
        <begin position="39"/>
        <end position="60"/>
    </location>
</feature>
<feature type="compositionally biased region" description="Basic residues" evidence="1">
    <location>
        <begin position="253"/>
        <end position="274"/>
    </location>
</feature>
<keyword evidence="2" id="KW-0472">Membrane</keyword>
<protein>
    <submittedName>
        <fullName evidence="3">Uncharacterized protein</fullName>
    </submittedName>
</protein>
<sequence>MREILRLYAVLASERVRPETGGADGLTEKQRRIFTLLSALWHAWIVLGTAWCILCVELTIRWNAIAGVHELGSTGQLIPFVTGVASSIRAGHDVFLILVKKVRSVDLSRRPLMPDGCCRGHAVALSTADVRRRTTQPGPPRTWSSPTTAPCSKSSLETQPHHRAHRARPRNLPYTSTRPAHHRPAGPPRNRPKSTSLLPTAAVRSRMMMMMMTSRNDLAATNATYMHRVSILPYVYWKTNLSTKSIAFAFEKKKARGLSKSKKSTPRSIHTRPKTRADQQT</sequence>
<feature type="compositionally biased region" description="Polar residues" evidence="1">
    <location>
        <begin position="143"/>
        <end position="158"/>
    </location>
</feature>
<name>A0A6A6NWB5_9PEZI</name>
<evidence type="ECO:0000313" key="4">
    <source>
        <dbReference type="Proteomes" id="UP000799766"/>
    </source>
</evidence>
<evidence type="ECO:0000256" key="2">
    <source>
        <dbReference type="SAM" id="Phobius"/>
    </source>
</evidence>
<feature type="transmembrane region" description="Helical" evidence="2">
    <location>
        <begin position="80"/>
        <end position="99"/>
    </location>
</feature>
<evidence type="ECO:0000256" key="1">
    <source>
        <dbReference type="SAM" id="MobiDB-lite"/>
    </source>
</evidence>
<dbReference type="AlphaFoldDB" id="A0A6A6NWB5"/>
<accession>A0A6A6NWB5</accession>
<reference evidence="3" key="1">
    <citation type="journal article" date="2020" name="Stud. Mycol.">
        <title>101 Dothideomycetes genomes: a test case for predicting lifestyles and emergence of pathogens.</title>
        <authorList>
            <person name="Haridas S."/>
            <person name="Albert R."/>
            <person name="Binder M."/>
            <person name="Bloem J."/>
            <person name="Labutti K."/>
            <person name="Salamov A."/>
            <person name="Andreopoulos B."/>
            <person name="Baker S."/>
            <person name="Barry K."/>
            <person name="Bills G."/>
            <person name="Bluhm B."/>
            <person name="Cannon C."/>
            <person name="Castanera R."/>
            <person name="Culley D."/>
            <person name="Daum C."/>
            <person name="Ezra D."/>
            <person name="Gonzalez J."/>
            <person name="Henrissat B."/>
            <person name="Kuo A."/>
            <person name="Liang C."/>
            <person name="Lipzen A."/>
            <person name="Lutzoni F."/>
            <person name="Magnuson J."/>
            <person name="Mondo S."/>
            <person name="Nolan M."/>
            <person name="Ohm R."/>
            <person name="Pangilinan J."/>
            <person name="Park H.-J."/>
            <person name="Ramirez L."/>
            <person name="Alfaro M."/>
            <person name="Sun H."/>
            <person name="Tritt A."/>
            <person name="Yoshinaga Y."/>
            <person name="Zwiers L.-H."/>
            <person name="Turgeon B."/>
            <person name="Goodwin S."/>
            <person name="Spatafora J."/>
            <person name="Crous P."/>
            <person name="Grigoriev I."/>
        </authorList>
    </citation>
    <scope>NUCLEOTIDE SEQUENCE</scope>
    <source>
        <strain evidence="3">ATCC 16933</strain>
    </source>
</reference>
<dbReference type="Proteomes" id="UP000799766">
    <property type="component" value="Unassembled WGS sequence"/>
</dbReference>
<dbReference type="EMBL" id="MU001685">
    <property type="protein sequence ID" value="KAF2455794.1"/>
    <property type="molecule type" value="Genomic_DNA"/>
</dbReference>
<feature type="region of interest" description="Disordered" evidence="1">
    <location>
        <begin position="128"/>
        <end position="197"/>
    </location>
</feature>
<feature type="region of interest" description="Disordered" evidence="1">
    <location>
        <begin position="253"/>
        <end position="281"/>
    </location>
</feature>
<keyword evidence="4" id="KW-1185">Reference proteome</keyword>
<dbReference type="OrthoDB" id="3945378at2759"/>
<organism evidence="3 4">
    <name type="scientific">Lineolata rhizophorae</name>
    <dbReference type="NCBI Taxonomy" id="578093"/>
    <lineage>
        <taxon>Eukaryota</taxon>
        <taxon>Fungi</taxon>
        <taxon>Dikarya</taxon>
        <taxon>Ascomycota</taxon>
        <taxon>Pezizomycotina</taxon>
        <taxon>Dothideomycetes</taxon>
        <taxon>Dothideomycetes incertae sedis</taxon>
        <taxon>Lineolatales</taxon>
        <taxon>Lineolataceae</taxon>
        <taxon>Lineolata</taxon>
    </lineage>
</organism>
<keyword evidence="2" id="KW-1133">Transmembrane helix</keyword>
<evidence type="ECO:0000313" key="3">
    <source>
        <dbReference type="EMBL" id="KAF2455794.1"/>
    </source>
</evidence>